<comment type="caution">
    <text evidence="2">The sequence shown here is derived from an EMBL/GenBank/DDBJ whole genome shotgun (WGS) entry which is preliminary data.</text>
</comment>
<evidence type="ECO:0000256" key="1">
    <source>
        <dbReference type="SAM" id="MobiDB-lite"/>
    </source>
</evidence>
<dbReference type="GeneID" id="28873466"/>
<protein>
    <submittedName>
        <fullName evidence="2">Uncharacterized protein</fullName>
    </submittedName>
</protein>
<name>A0A1B7XQT1_COLHI</name>
<keyword evidence="3" id="KW-1185">Reference proteome</keyword>
<accession>A0A1B7XQT1</accession>
<evidence type="ECO:0000313" key="2">
    <source>
        <dbReference type="EMBL" id="OBR02084.1"/>
    </source>
</evidence>
<evidence type="ECO:0000313" key="3">
    <source>
        <dbReference type="Proteomes" id="UP000092177"/>
    </source>
</evidence>
<sequence length="157" mass="16779">MSVNGPTTTHADAGYRHPATSTMSMGPVPDAARVIHGMSAHGFATTVLFSIATGRAIYGLETGYLIVLEPWGRPVLDFYDGLRFGLYGVSFEPFEQPRLGGLNSAASQRCASNADDAVNLIWDPTDSRRGPQQALASAGTRSFRPWLPSNAANSPRP</sequence>
<dbReference type="EMBL" id="LTAN01000011">
    <property type="protein sequence ID" value="OBR02084.1"/>
    <property type="molecule type" value="Genomic_DNA"/>
</dbReference>
<gene>
    <name evidence="2" type="ORF">CH63R_14385</name>
</gene>
<dbReference type="VEuPathDB" id="FungiDB:CH63R_14385"/>
<proteinExistence type="predicted"/>
<dbReference type="KEGG" id="chig:CH63R_14385"/>
<dbReference type="RefSeq" id="XP_018150602.1">
    <property type="nucleotide sequence ID" value="XM_018309359.1"/>
</dbReference>
<organism evidence="2 3">
    <name type="scientific">Colletotrichum higginsianum (strain IMI 349063)</name>
    <name type="common">Crucifer anthracnose fungus</name>
    <dbReference type="NCBI Taxonomy" id="759273"/>
    <lineage>
        <taxon>Eukaryota</taxon>
        <taxon>Fungi</taxon>
        <taxon>Dikarya</taxon>
        <taxon>Ascomycota</taxon>
        <taxon>Pezizomycotina</taxon>
        <taxon>Sordariomycetes</taxon>
        <taxon>Hypocreomycetidae</taxon>
        <taxon>Glomerellales</taxon>
        <taxon>Glomerellaceae</taxon>
        <taxon>Colletotrichum</taxon>
        <taxon>Colletotrichum destructivum species complex</taxon>
    </lineage>
</organism>
<dbReference type="AlphaFoldDB" id="A0A1B7XQT1"/>
<dbReference type="Proteomes" id="UP000092177">
    <property type="component" value="Chromosome 11"/>
</dbReference>
<feature type="region of interest" description="Disordered" evidence="1">
    <location>
        <begin position="126"/>
        <end position="157"/>
    </location>
</feature>
<reference evidence="3" key="1">
    <citation type="journal article" date="2017" name="BMC Genomics">
        <title>Gapless genome assembly of Colletotrichum higginsianum reveals chromosome structure and association of transposable elements with secondary metabolite gene clusters.</title>
        <authorList>
            <person name="Dallery J.-F."/>
            <person name="Lapalu N."/>
            <person name="Zampounis A."/>
            <person name="Pigne S."/>
            <person name="Luyten I."/>
            <person name="Amselem J."/>
            <person name="Wittenberg A.H.J."/>
            <person name="Zhou S."/>
            <person name="de Queiroz M.V."/>
            <person name="Robin G.P."/>
            <person name="Auger A."/>
            <person name="Hainaut M."/>
            <person name="Henrissat B."/>
            <person name="Kim K.-T."/>
            <person name="Lee Y.-H."/>
            <person name="Lespinet O."/>
            <person name="Schwartz D.C."/>
            <person name="Thon M.R."/>
            <person name="O'Connell R.J."/>
        </authorList>
    </citation>
    <scope>NUCLEOTIDE SEQUENCE [LARGE SCALE GENOMIC DNA]</scope>
    <source>
        <strain evidence="3">IMI 349063</strain>
    </source>
</reference>